<evidence type="ECO:0000259" key="4">
    <source>
        <dbReference type="Pfam" id="PF13407"/>
    </source>
</evidence>
<dbReference type="AlphaFoldDB" id="A0A328VJE1"/>
<comment type="subcellular location">
    <subcellularLocation>
        <location evidence="1">Cell envelope</location>
    </subcellularLocation>
</comment>
<dbReference type="InterPro" id="IPR028082">
    <property type="entry name" value="Peripla_BP_I"/>
</dbReference>
<name>A0A328VJE1_9CHLR</name>
<dbReference type="CDD" id="cd06320">
    <property type="entry name" value="PBP1_allose_binding"/>
    <property type="match status" value="1"/>
</dbReference>
<dbReference type="SUPFAM" id="SSF53822">
    <property type="entry name" value="Periplasmic binding protein-like I"/>
    <property type="match status" value="1"/>
</dbReference>
<evidence type="ECO:0000313" key="6">
    <source>
        <dbReference type="Proteomes" id="UP000248706"/>
    </source>
</evidence>
<dbReference type="Pfam" id="PF13407">
    <property type="entry name" value="Peripla_BP_4"/>
    <property type="match status" value="1"/>
</dbReference>
<dbReference type="Proteomes" id="UP000248706">
    <property type="component" value="Unassembled WGS sequence"/>
</dbReference>
<feature type="domain" description="Periplasmic binding protein" evidence="4">
    <location>
        <begin position="12"/>
        <end position="265"/>
    </location>
</feature>
<organism evidence="5 6">
    <name type="scientific">Thermogemmatispora tikiterensis</name>
    <dbReference type="NCBI Taxonomy" id="1825093"/>
    <lineage>
        <taxon>Bacteria</taxon>
        <taxon>Bacillati</taxon>
        <taxon>Chloroflexota</taxon>
        <taxon>Ktedonobacteria</taxon>
        <taxon>Thermogemmatisporales</taxon>
        <taxon>Thermogemmatisporaceae</taxon>
        <taxon>Thermogemmatispora</taxon>
    </lineage>
</organism>
<dbReference type="GO" id="GO:0030313">
    <property type="term" value="C:cell envelope"/>
    <property type="evidence" value="ECO:0007669"/>
    <property type="project" value="UniProtKB-SubCell"/>
</dbReference>
<comment type="caution">
    <text evidence="5">The sequence shown here is derived from an EMBL/GenBank/DDBJ whole genome shotgun (WGS) entry which is preliminary data.</text>
</comment>
<gene>
    <name evidence="5" type="ORF">A4R35_10110</name>
</gene>
<dbReference type="Gene3D" id="3.40.50.2300">
    <property type="match status" value="2"/>
</dbReference>
<keyword evidence="3" id="KW-0732">Signal</keyword>
<evidence type="ECO:0000256" key="2">
    <source>
        <dbReference type="ARBA" id="ARBA00007639"/>
    </source>
</evidence>
<dbReference type="GO" id="GO:0030246">
    <property type="term" value="F:carbohydrate binding"/>
    <property type="evidence" value="ECO:0007669"/>
    <property type="project" value="UniProtKB-ARBA"/>
</dbReference>
<keyword evidence="6" id="KW-1185">Reference proteome</keyword>
<proteinExistence type="inferred from homology"/>
<dbReference type="PANTHER" id="PTHR46847:SF1">
    <property type="entry name" value="D-ALLOSE-BINDING PERIPLASMIC PROTEIN-RELATED"/>
    <property type="match status" value="1"/>
</dbReference>
<dbReference type="InterPro" id="IPR025997">
    <property type="entry name" value="SBP_2_dom"/>
</dbReference>
<evidence type="ECO:0000313" key="5">
    <source>
        <dbReference type="EMBL" id="RAQ95890.1"/>
    </source>
</evidence>
<sequence length="299" mass="32250">MGPVTAPKQLRFGVILKSLTNQYWQQIERGVETAAQRYGVQVTVQAASSESSPTQQLTIAQTMVGQRYDAYLVSPESVSNLTPALQSMQQQGVPIINVDDARVNATTFVGPDHELDGTEAAQYIAQRLPQGGDVAQIEGQAGSSAAILRIQGFKEGIARYRNLKLVASVPGNWDEATAYSDTQELLRKDPNLKAIYANNDTMAVGVAKAVADAGLKGKIIIVGTDGIPQALDDIRSGLMSATVTPLPYYEGYWGVEAAVRLLAGQHVPDWIVAPAQLITADNISQFFNSNNEVRTDLYL</sequence>
<accession>A0A328VJE1</accession>
<reference evidence="5 6" key="1">
    <citation type="submission" date="2016-08" db="EMBL/GenBank/DDBJ databases">
        <title>Analysis of Carbohydrate Active Enzymes in Thermogemmatispora T81 Reveals Carbohydrate Degradation Ability.</title>
        <authorList>
            <person name="Tomazini A."/>
            <person name="Lal S."/>
            <person name="Stott M."/>
            <person name="Henrissat B."/>
            <person name="Polikarpov I."/>
            <person name="Sparling R."/>
            <person name="Levin D.B."/>
        </authorList>
    </citation>
    <scope>NUCLEOTIDE SEQUENCE [LARGE SCALE GENOMIC DNA]</scope>
    <source>
        <strain evidence="5 6">T81</strain>
    </source>
</reference>
<comment type="similarity">
    <text evidence="2">Belongs to the bacterial solute-binding protein 2 family.</text>
</comment>
<dbReference type="EMBL" id="MCIF01000002">
    <property type="protein sequence ID" value="RAQ95890.1"/>
    <property type="molecule type" value="Genomic_DNA"/>
</dbReference>
<dbReference type="PANTHER" id="PTHR46847">
    <property type="entry name" value="D-ALLOSE-BINDING PERIPLASMIC PROTEIN-RELATED"/>
    <property type="match status" value="1"/>
</dbReference>
<protein>
    <recommendedName>
        <fullName evidence="4">Periplasmic binding protein domain-containing protein</fullName>
    </recommendedName>
</protein>
<evidence type="ECO:0000256" key="3">
    <source>
        <dbReference type="ARBA" id="ARBA00022729"/>
    </source>
</evidence>
<evidence type="ECO:0000256" key="1">
    <source>
        <dbReference type="ARBA" id="ARBA00004196"/>
    </source>
</evidence>